<sequence length="138" mass="15944">MDEIQHRYESVNDGLKLQVMVLFCHGFPEIWYTWRHQMVGRVKAGYGLSDQTPEPDKATFLDFISDILALVDFLNISKLHVAEIGDGPSVVLFCHGFPEIWYTWRHQMVAMAKAGYRAIASDYRGINHQNLKRQDSFP</sequence>
<organism evidence="1 2">
    <name type="scientific">Catharanthus roseus</name>
    <name type="common">Madagascar periwinkle</name>
    <name type="synonym">Vinca rosea</name>
    <dbReference type="NCBI Taxonomy" id="4058"/>
    <lineage>
        <taxon>Eukaryota</taxon>
        <taxon>Viridiplantae</taxon>
        <taxon>Streptophyta</taxon>
        <taxon>Embryophyta</taxon>
        <taxon>Tracheophyta</taxon>
        <taxon>Spermatophyta</taxon>
        <taxon>Magnoliopsida</taxon>
        <taxon>eudicotyledons</taxon>
        <taxon>Gunneridae</taxon>
        <taxon>Pentapetalae</taxon>
        <taxon>asterids</taxon>
        <taxon>lamiids</taxon>
        <taxon>Gentianales</taxon>
        <taxon>Apocynaceae</taxon>
        <taxon>Rauvolfioideae</taxon>
        <taxon>Vinceae</taxon>
        <taxon>Catharanthinae</taxon>
        <taxon>Catharanthus</taxon>
    </lineage>
</organism>
<dbReference type="EMBL" id="CM044706">
    <property type="protein sequence ID" value="KAI5657034.1"/>
    <property type="molecule type" value="Genomic_DNA"/>
</dbReference>
<comment type="caution">
    <text evidence="1">The sequence shown here is derived from an EMBL/GenBank/DDBJ whole genome shotgun (WGS) entry which is preliminary data.</text>
</comment>
<proteinExistence type="predicted"/>
<name>A0ACC0A8T7_CATRO</name>
<evidence type="ECO:0000313" key="1">
    <source>
        <dbReference type="EMBL" id="KAI5657034.1"/>
    </source>
</evidence>
<accession>A0ACC0A8T7</accession>
<keyword evidence="2" id="KW-1185">Reference proteome</keyword>
<protein>
    <submittedName>
        <fullName evidence="1">Uncharacterized protein</fullName>
    </submittedName>
</protein>
<gene>
    <name evidence="1" type="ORF">M9H77_25827</name>
</gene>
<evidence type="ECO:0000313" key="2">
    <source>
        <dbReference type="Proteomes" id="UP001060085"/>
    </source>
</evidence>
<reference evidence="2" key="1">
    <citation type="journal article" date="2023" name="Nat. Plants">
        <title>Single-cell RNA sequencing provides a high-resolution roadmap for understanding the multicellular compartmentation of specialized metabolism.</title>
        <authorList>
            <person name="Sun S."/>
            <person name="Shen X."/>
            <person name="Li Y."/>
            <person name="Li Y."/>
            <person name="Wang S."/>
            <person name="Li R."/>
            <person name="Zhang H."/>
            <person name="Shen G."/>
            <person name="Guo B."/>
            <person name="Wei J."/>
            <person name="Xu J."/>
            <person name="St-Pierre B."/>
            <person name="Chen S."/>
            <person name="Sun C."/>
        </authorList>
    </citation>
    <scope>NUCLEOTIDE SEQUENCE [LARGE SCALE GENOMIC DNA]</scope>
</reference>
<dbReference type="Proteomes" id="UP001060085">
    <property type="component" value="Linkage Group LG06"/>
</dbReference>